<feature type="compositionally biased region" description="Low complexity" evidence="1">
    <location>
        <begin position="459"/>
        <end position="475"/>
    </location>
</feature>
<feature type="compositionally biased region" description="Low complexity" evidence="1">
    <location>
        <begin position="379"/>
        <end position="395"/>
    </location>
</feature>
<keyword evidence="2" id="KW-1185">Reference proteome</keyword>
<feature type="compositionally biased region" description="Basic and acidic residues" evidence="1">
    <location>
        <begin position="167"/>
        <end position="178"/>
    </location>
</feature>
<feature type="compositionally biased region" description="Polar residues" evidence="1">
    <location>
        <begin position="480"/>
        <end position="495"/>
    </location>
</feature>
<feature type="compositionally biased region" description="Low complexity" evidence="1">
    <location>
        <begin position="407"/>
        <end position="418"/>
    </location>
</feature>
<accession>A0A183BN35</accession>
<protein>
    <submittedName>
        <fullName evidence="3">Apple domain-containing protein</fullName>
    </submittedName>
</protein>
<dbReference type="InterPro" id="IPR052620">
    <property type="entry name" value="ELYS/MEL-28_NucAsmblyFactor"/>
</dbReference>
<feature type="compositionally biased region" description="Low complexity" evidence="1">
    <location>
        <begin position="315"/>
        <end position="326"/>
    </location>
</feature>
<feature type="region of interest" description="Disordered" evidence="1">
    <location>
        <begin position="120"/>
        <end position="498"/>
    </location>
</feature>
<feature type="compositionally biased region" description="Low complexity" evidence="1">
    <location>
        <begin position="336"/>
        <end position="348"/>
    </location>
</feature>
<reference evidence="2" key="2">
    <citation type="submission" date="2014-05" db="EMBL/GenBank/DDBJ databases">
        <title>The genome and life-stage specific transcriptomes of Globodera pallida elucidate key aspects of plant parasitism by a cyst nematode.</title>
        <authorList>
            <person name="Cotton J.A."/>
            <person name="Lilley C.J."/>
            <person name="Jones L.M."/>
            <person name="Kikuchi T."/>
            <person name="Reid A.J."/>
            <person name="Thorpe P."/>
            <person name="Tsai I.J."/>
            <person name="Beasley H."/>
            <person name="Blok V."/>
            <person name="Cock P.J.A."/>
            <person name="Van den Akker S.E."/>
            <person name="Holroyd N."/>
            <person name="Hunt M."/>
            <person name="Mantelin S."/>
            <person name="Naghra H."/>
            <person name="Pain A."/>
            <person name="Palomares-Rius J.E."/>
            <person name="Zarowiecki M."/>
            <person name="Berriman M."/>
            <person name="Jones J.T."/>
            <person name="Urwin P.E."/>
        </authorList>
    </citation>
    <scope>NUCLEOTIDE SEQUENCE [LARGE SCALE GENOMIC DNA]</scope>
    <source>
        <strain evidence="2">Lindley</strain>
    </source>
</reference>
<feature type="compositionally biased region" description="Low complexity" evidence="1">
    <location>
        <begin position="242"/>
        <end position="260"/>
    </location>
</feature>
<feature type="compositionally biased region" description="Polar residues" evidence="1">
    <location>
        <begin position="281"/>
        <end position="291"/>
    </location>
</feature>
<sequence length="880" mass="94435">MPTTLLPRTEVTTLAPSSSTTTTTTEIAEETNSTEIGVEENGTATSMLFSQSMEMVGDVRAEADGNGTEKVIKTTGEAKIETITKMGNTADEAKEADKTPESTTIADKIPTLPILIRNEHAMDREGRPKSVGVAVPSETKPTEATQTTEEAGDEGEDEVTETFNQKADGEANETKKSGEVTPNSTSETTTSVTTKAADQPISERRASINSQEKVEQQEETNSTSSSSTEEPVTPMMEQQQDETNVTSSSSTEESVTPMVEQQEDETNATSSSSTEEPTTLKVEQQQDETNVTSSSSTEEPTTPKMEQQQDETNATSSSSTEEPTTPKMEQQEDETNATSSSSTEEPTTLKVEQQGDETNATSPSSTEEPIIPKIELQQEETNSTSSSSTEEPTTPKMEQQEDETNATSSSSTEEPTTPKMEQQQDETNATSSSSTEEPTTPSSTEESIIPKTNVETESESTTSSTQSSTSTSTESVDAFSPSSNVSEATENTTILATEEASEDVVDAVSKLVDIMKTNSGAITPTEPTLEAVSSIAKFIGGQNASAVLGFGVKDCAGDFEFSGQLLKDYTQSFEVILAAETVYDCVRDCFQQNCSRAAFTHFPRSVCLMHFGGEKPLDQKCSDGDRLHSNWEFSSVPEVVQILCVKCVGGNKESVEKNTDSEQNIAKRQFSNDENGVEPAQHQRHIFVALPVSDLQPLNITNDVPADTAADCARKCFEVRHCSLAAFIPTPGHESSGGICLLTADSGDVACGGTSARHTPQHASTVPFLIKCIRCSNCHYALTLLNAQSAPLVQADDHFEQAEVWTVGECAERCAGTNCSRAQFDPNKSMCSFSTKNVVRTHSSECPPESGLQTDGIFPLLLDCVKCFSNSSTPSSARNS</sequence>
<feature type="compositionally biased region" description="Low complexity" evidence="1">
    <location>
        <begin position="12"/>
        <end position="29"/>
    </location>
</feature>
<dbReference type="PANTHER" id="PTHR21583:SF8">
    <property type="entry name" value="PROTEIN ELYS"/>
    <property type="match status" value="1"/>
</dbReference>
<feature type="compositionally biased region" description="Low complexity" evidence="1">
    <location>
        <begin position="179"/>
        <end position="194"/>
    </location>
</feature>
<feature type="compositionally biased region" description="Low complexity" evidence="1">
    <location>
        <begin position="267"/>
        <end position="279"/>
    </location>
</feature>
<feature type="compositionally biased region" description="Low complexity" evidence="1">
    <location>
        <begin position="219"/>
        <end position="230"/>
    </location>
</feature>
<evidence type="ECO:0000313" key="2">
    <source>
        <dbReference type="Proteomes" id="UP000050741"/>
    </source>
</evidence>
<feature type="compositionally biased region" description="Polar residues" evidence="1">
    <location>
        <begin position="304"/>
        <end position="314"/>
    </location>
</feature>
<organism evidence="2 3">
    <name type="scientific">Globodera pallida</name>
    <name type="common">Potato cyst nematode worm</name>
    <name type="synonym">Heterodera pallida</name>
    <dbReference type="NCBI Taxonomy" id="36090"/>
    <lineage>
        <taxon>Eukaryota</taxon>
        <taxon>Metazoa</taxon>
        <taxon>Ecdysozoa</taxon>
        <taxon>Nematoda</taxon>
        <taxon>Chromadorea</taxon>
        <taxon>Rhabditida</taxon>
        <taxon>Tylenchina</taxon>
        <taxon>Tylenchomorpha</taxon>
        <taxon>Tylenchoidea</taxon>
        <taxon>Heteroderidae</taxon>
        <taxon>Heteroderinae</taxon>
        <taxon>Globodera</taxon>
    </lineage>
</organism>
<dbReference type="PANTHER" id="PTHR21583">
    <property type="entry name" value="ELYS PROTEIN"/>
    <property type="match status" value="1"/>
</dbReference>
<dbReference type="AlphaFoldDB" id="A0A183BN35"/>
<feature type="region of interest" description="Disordered" evidence="1">
    <location>
        <begin position="1"/>
        <end position="29"/>
    </location>
</feature>
<dbReference type="WBParaSite" id="GPLIN_000202100">
    <property type="protein sequence ID" value="GPLIN_000202100"/>
    <property type="gene ID" value="GPLIN_000202100"/>
</dbReference>
<feature type="compositionally biased region" description="Acidic residues" evidence="1">
    <location>
        <begin position="150"/>
        <end position="160"/>
    </location>
</feature>
<proteinExistence type="predicted"/>
<reference evidence="2" key="1">
    <citation type="submission" date="2013-12" db="EMBL/GenBank/DDBJ databases">
        <authorList>
            <person name="Aslett M."/>
        </authorList>
    </citation>
    <scope>NUCLEOTIDE SEQUENCE [LARGE SCALE GENOMIC DNA]</scope>
    <source>
        <strain evidence="2">Lindley</strain>
    </source>
</reference>
<evidence type="ECO:0000313" key="3">
    <source>
        <dbReference type="WBParaSite" id="GPLIN_000202100"/>
    </source>
</evidence>
<feature type="compositionally biased region" description="Polar residues" evidence="1">
    <location>
        <begin position="419"/>
        <end position="429"/>
    </location>
</feature>
<feature type="compositionally biased region" description="Basic and acidic residues" evidence="1">
    <location>
        <begin position="201"/>
        <end position="216"/>
    </location>
</feature>
<reference evidence="3" key="3">
    <citation type="submission" date="2016-06" db="UniProtKB">
        <authorList>
            <consortium name="WormBaseParasite"/>
        </authorList>
    </citation>
    <scope>IDENTIFICATION</scope>
</reference>
<feature type="compositionally biased region" description="Low complexity" evidence="1">
    <location>
        <begin position="138"/>
        <end position="149"/>
    </location>
</feature>
<feature type="compositionally biased region" description="Low complexity" evidence="1">
    <location>
        <begin position="292"/>
        <end position="303"/>
    </location>
</feature>
<feature type="compositionally biased region" description="Polar residues" evidence="1">
    <location>
        <begin position="356"/>
        <end position="367"/>
    </location>
</feature>
<feature type="compositionally biased region" description="Low complexity" evidence="1">
    <location>
        <begin position="430"/>
        <end position="447"/>
    </location>
</feature>
<dbReference type="Proteomes" id="UP000050741">
    <property type="component" value="Unassembled WGS sequence"/>
</dbReference>
<name>A0A183BN35_GLOPA</name>
<evidence type="ECO:0000256" key="1">
    <source>
        <dbReference type="SAM" id="MobiDB-lite"/>
    </source>
</evidence>